<reference evidence="2" key="1">
    <citation type="submission" date="2020-05" db="EMBL/GenBank/DDBJ databases">
        <title>The draft genome sequence of Maribacter sp. ANRC-HE7.</title>
        <authorList>
            <person name="Mu L."/>
        </authorList>
    </citation>
    <scope>NUCLEOTIDE SEQUENCE</scope>
    <source>
        <strain evidence="2">ANRC-HE7</strain>
    </source>
</reference>
<dbReference type="InterPro" id="IPR014444">
    <property type="entry name" value="PH1575-like"/>
</dbReference>
<dbReference type="Gene3D" id="3.40.50.10880">
    <property type="entry name" value="Uncharacterised protein PF01937, DUF89, domain 3"/>
    <property type="match status" value="1"/>
</dbReference>
<dbReference type="RefSeq" id="WP_188243058.1">
    <property type="nucleotide sequence ID" value="NZ_JABTCF010000003.1"/>
</dbReference>
<dbReference type="PIRSF" id="PIRSF006593">
    <property type="entry name" value="UCP006593"/>
    <property type="match status" value="1"/>
</dbReference>
<dbReference type="EMBL" id="JABTCF010000003">
    <property type="protein sequence ID" value="MBD0777541.1"/>
    <property type="molecule type" value="Genomic_DNA"/>
</dbReference>
<comment type="caution">
    <text evidence="2">The sequence shown here is derived from an EMBL/GenBank/DDBJ whole genome shotgun (WGS) entry which is preliminary data.</text>
</comment>
<dbReference type="InterPro" id="IPR036075">
    <property type="entry name" value="ARMT-1-like_metal-bd_sf"/>
</dbReference>
<protein>
    <submittedName>
        <fullName evidence="2">DUF89 family protein</fullName>
    </submittedName>
</protein>
<evidence type="ECO:0000313" key="2">
    <source>
        <dbReference type="EMBL" id="MBD0777541.1"/>
    </source>
</evidence>
<name>A0ABR7V1G3_9FLAO</name>
<dbReference type="Gene3D" id="1.10.285.20">
    <property type="entry name" value="Uncharacterised protein PF01937, DUF89, domain 2"/>
    <property type="match status" value="1"/>
</dbReference>
<dbReference type="Proteomes" id="UP001166021">
    <property type="component" value="Unassembled WGS sequence"/>
</dbReference>
<keyword evidence="3" id="KW-1185">Reference proteome</keyword>
<feature type="domain" description="Damage-control phosphatase ARMT1-like metal-binding" evidence="1">
    <location>
        <begin position="7"/>
        <end position="256"/>
    </location>
</feature>
<dbReference type="Pfam" id="PF01937">
    <property type="entry name" value="ARMT1-like_dom"/>
    <property type="match status" value="1"/>
</dbReference>
<organism evidence="2 3">
    <name type="scientific">Maribacter aquimaris</name>
    <dbReference type="NCBI Taxonomy" id="2737171"/>
    <lineage>
        <taxon>Bacteria</taxon>
        <taxon>Pseudomonadati</taxon>
        <taxon>Bacteroidota</taxon>
        <taxon>Flavobacteriia</taxon>
        <taxon>Flavobacteriales</taxon>
        <taxon>Flavobacteriaceae</taxon>
        <taxon>Maribacter</taxon>
    </lineage>
</organism>
<accession>A0ABR7V1G3</accession>
<evidence type="ECO:0000259" key="1">
    <source>
        <dbReference type="Pfam" id="PF01937"/>
    </source>
</evidence>
<proteinExistence type="predicted"/>
<evidence type="ECO:0000313" key="3">
    <source>
        <dbReference type="Proteomes" id="UP001166021"/>
    </source>
</evidence>
<dbReference type="SUPFAM" id="SSF111321">
    <property type="entry name" value="AF1104-like"/>
    <property type="match status" value="1"/>
</dbReference>
<sequence length="266" mass="29471">MRAGRLATTDEKEIKQILDKTGELVKNVSMNATPAETGMMVYGIVREVTGVQDPFKAIKEQHIKETKAIYPELEKLVANSDDKLLTAIKIAIAGNIIDLGVSRAFDIVSDVENILKQDFAIFDYTAFKKQLEKTKSILYIGDNVGESVFDKILIKELKKPVKFAVRAIPIINDVTWEDAIASGLDEVAELIDSGCESPGIILDQSTPEFLELFNTTDLVISKGQGNFEGLSDCNRQVFFLLKSKCPIIANHLGIEDNSIILKEHKI</sequence>
<gene>
    <name evidence="2" type="ORF">HPE56_07035</name>
</gene>
<dbReference type="InterPro" id="IPR002791">
    <property type="entry name" value="ARMT1-like_metal-bd"/>
</dbReference>